<accession>A0ABZ2LDK2</accession>
<evidence type="ECO:0000256" key="1">
    <source>
        <dbReference type="SAM" id="MobiDB-lite"/>
    </source>
</evidence>
<evidence type="ECO:0000259" key="2">
    <source>
        <dbReference type="Pfam" id="PF13271"/>
    </source>
</evidence>
<dbReference type="EMBL" id="CP089983">
    <property type="protein sequence ID" value="WXB09018.1"/>
    <property type="molecule type" value="Genomic_DNA"/>
</dbReference>
<dbReference type="InterPro" id="IPR025139">
    <property type="entry name" value="DUF4062"/>
</dbReference>
<reference evidence="3" key="1">
    <citation type="submission" date="2021-12" db="EMBL/GenBank/DDBJ databases">
        <title>Discovery of the Pendulisporaceae a myxobacterial family with distinct sporulation behavior and unique specialized metabolism.</title>
        <authorList>
            <person name="Garcia R."/>
            <person name="Popoff A."/>
            <person name="Bader C.D."/>
            <person name="Loehr J."/>
            <person name="Walesch S."/>
            <person name="Walt C."/>
            <person name="Boldt J."/>
            <person name="Bunk B."/>
            <person name="Haeckl F.J.F.P.J."/>
            <person name="Gunesch A.P."/>
            <person name="Birkelbach J."/>
            <person name="Nuebel U."/>
            <person name="Pietschmann T."/>
            <person name="Bach T."/>
            <person name="Mueller R."/>
        </authorList>
    </citation>
    <scope>NUCLEOTIDE SEQUENCE</scope>
    <source>
        <strain evidence="3">MSr11367</strain>
    </source>
</reference>
<gene>
    <name evidence="3" type="ORF">LVJ94_17515</name>
</gene>
<dbReference type="Pfam" id="PF13271">
    <property type="entry name" value="DUF4062"/>
    <property type="match status" value="1"/>
</dbReference>
<feature type="region of interest" description="Disordered" evidence="1">
    <location>
        <begin position="42"/>
        <end position="86"/>
    </location>
</feature>
<sequence length="293" mass="32878">MAGLGEGLKPIGRMKTPGWLVPPDLNLLLDLSRTATHHIRRCLADPRPDTGELTAHRMPDYKPDTPSAGSPRPMPRASGSHGGDSSASLLGKNFERRYTFFLSSTYSDLREERQVATSEILRAGHFPVGMEAFPATDDRGWQIIQQRVDDSDYYILIIGGRYGSIEDTTGFSWTEREYDYARSRGIPVLAFVRKKSYIPGDHVDTGLRSDKLAAFLEKITSSHLYKEWTTADSLRAEIVAAIHHRVRQDESANHTRGWIRYTAALDALAERTSHLQAAQELSDDDRIAKLKHC</sequence>
<dbReference type="Proteomes" id="UP001374803">
    <property type="component" value="Chromosome"/>
</dbReference>
<keyword evidence="4" id="KW-1185">Reference proteome</keyword>
<name>A0ABZ2LDK2_9BACT</name>
<feature type="compositionally biased region" description="Basic and acidic residues" evidence="1">
    <location>
        <begin position="42"/>
        <end position="63"/>
    </location>
</feature>
<dbReference type="RefSeq" id="WP_394838692.1">
    <property type="nucleotide sequence ID" value="NZ_CP089929.1"/>
</dbReference>
<feature type="domain" description="DUF4062" evidence="2">
    <location>
        <begin position="101"/>
        <end position="181"/>
    </location>
</feature>
<proteinExistence type="predicted"/>
<evidence type="ECO:0000313" key="4">
    <source>
        <dbReference type="Proteomes" id="UP001374803"/>
    </source>
</evidence>
<evidence type="ECO:0000313" key="3">
    <source>
        <dbReference type="EMBL" id="WXB09018.1"/>
    </source>
</evidence>
<organism evidence="3 4">
    <name type="scientific">Pendulispora rubella</name>
    <dbReference type="NCBI Taxonomy" id="2741070"/>
    <lineage>
        <taxon>Bacteria</taxon>
        <taxon>Pseudomonadati</taxon>
        <taxon>Myxococcota</taxon>
        <taxon>Myxococcia</taxon>
        <taxon>Myxococcales</taxon>
        <taxon>Sorangiineae</taxon>
        <taxon>Pendulisporaceae</taxon>
        <taxon>Pendulispora</taxon>
    </lineage>
</organism>
<protein>
    <submittedName>
        <fullName evidence="3">DUF4062 domain-containing protein</fullName>
    </submittedName>
</protein>
<feature type="compositionally biased region" description="Low complexity" evidence="1">
    <location>
        <begin position="77"/>
        <end position="86"/>
    </location>
</feature>